<accession>A0AAE0YBC9</accession>
<sequence>MRLQAVKLAHDSSGHQGSERTMEILRRRCFWVGKTRDILQHCLSCQRCQFAKAPAVKAHQPLQHLTATYPLEILAMASGGREHVGAHGCFHQVDSSGIKQQKQKVVNVLINESIMKYGAPTQLH</sequence>
<dbReference type="EMBL" id="JAWDGP010006506">
    <property type="protein sequence ID" value="KAK3739668.1"/>
    <property type="molecule type" value="Genomic_DNA"/>
</dbReference>
<dbReference type="AlphaFoldDB" id="A0AAE0YBC9"/>
<comment type="caution">
    <text evidence="2">The sequence shown here is derived from an EMBL/GenBank/DDBJ whole genome shotgun (WGS) entry which is preliminary data.</text>
</comment>
<dbReference type="Proteomes" id="UP001283361">
    <property type="component" value="Unassembled WGS sequence"/>
</dbReference>
<protein>
    <recommendedName>
        <fullName evidence="1">Integrase zinc-binding domain-containing protein</fullName>
    </recommendedName>
</protein>
<name>A0AAE0YBC9_9GAST</name>
<evidence type="ECO:0000313" key="2">
    <source>
        <dbReference type="EMBL" id="KAK3739668.1"/>
    </source>
</evidence>
<feature type="domain" description="Integrase zinc-binding" evidence="1">
    <location>
        <begin position="1"/>
        <end position="53"/>
    </location>
</feature>
<reference evidence="2" key="1">
    <citation type="journal article" date="2023" name="G3 (Bethesda)">
        <title>A reference genome for the long-term kleptoplast-retaining sea slug Elysia crispata morphotype clarki.</title>
        <authorList>
            <person name="Eastman K.E."/>
            <person name="Pendleton A.L."/>
            <person name="Shaikh M.A."/>
            <person name="Suttiyut T."/>
            <person name="Ogas R."/>
            <person name="Tomko P."/>
            <person name="Gavelis G."/>
            <person name="Widhalm J.R."/>
            <person name="Wisecaver J.H."/>
        </authorList>
    </citation>
    <scope>NUCLEOTIDE SEQUENCE</scope>
    <source>
        <strain evidence="2">ECLA1</strain>
    </source>
</reference>
<keyword evidence="3" id="KW-1185">Reference proteome</keyword>
<dbReference type="InterPro" id="IPR041588">
    <property type="entry name" value="Integrase_H2C2"/>
</dbReference>
<organism evidence="2 3">
    <name type="scientific">Elysia crispata</name>
    <name type="common">lettuce slug</name>
    <dbReference type="NCBI Taxonomy" id="231223"/>
    <lineage>
        <taxon>Eukaryota</taxon>
        <taxon>Metazoa</taxon>
        <taxon>Spiralia</taxon>
        <taxon>Lophotrochozoa</taxon>
        <taxon>Mollusca</taxon>
        <taxon>Gastropoda</taxon>
        <taxon>Heterobranchia</taxon>
        <taxon>Euthyneura</taxon>
        <taxon>Panpulmonata</taxon>
        <taxon>Sacoglossa</taxon>
        <taxon>Placobranchoidea</taxon>
        <taxon>Plakobranchidae</taxon>
        <taxon>Elysia</taxon>
    </lineage>
</organism>
<proteinExistence type="predicted"/>
<evidence type="ECO:0000313" key="3">
    <source>
        <dbReference type="Proteomes" id="UP001283361"/>
    </source>
</evidence>
<dbReference type="Gene3D" id="1.10.340.70">
    <property type="match status" value="1"/>
</dbReference>
<gene>
    <name evidence="2" type="ORF">RRG08_053523</name>
</gene>
<evidence type="ECO:0000259" key="1">
    <source>
        <dbReference type="Pfam" id="PF17921"/>
    </source>
</evidence>
<dbReference type="Pfam" id="PF17921">
    <property type="entry name" value="Integrase_H2C2"/>
    <property type="match status" value="1"/>
</dbReference>